<evidence type="ECO:0000313" key="1">
    <source>
        <dbReference type="EMBL" id="KAG5629558.1"/>
    </source>
</evidence>
<name>A0A9J6AYG6_SOLCO</name>
<keyword evidence="2" id="KW-1185">Reference proteome</keyword>
<dbReference type="Proteomes" id="UP000824120">
    <property type="component" value="Chromosome 1"/>
</dbReference>
<evidence type="ECO:0000313" key="2">
    <source>
        <dbReference type="Proteomes" id="UP000824120"/>
    </source>
</evidence>
<gene>
    <name evidence="1" type="ORF">H5410_001275</name>
</gene>
<sequence>MEDKDNLNPGNKQVTKEIVADLTEVPGPSDTTQEPWIIGDDFNDILHQNDRIYGASVTTAEIKDFTKIDRENSDWMMQWGHAIATYDLLNISDHSPMKLKVERVIWRAKTSFKFFNIWINYSTFDSMVTSIWNQQSPKGKMPKMWTKLKALKHAIKSLDKEEFLSNPE</sequence>
<comment type="caution">
    <text evidence="1">The sequence shown here is derived from an EMBL/GenBank/DDBJ whole genome shotgun (WGS) entry which is preliminary data.</text>
</comment>
<protein>
    <submittedName>
        <fullName evidence="1">Uncharacterized protein</fullName>
    </submittedName>
</protein>
<dbReference type="OrthoDB" id="1749972at2759"/>
<proteinExistence type="predicted"/>
<dbReference type="AlphaFoldDB" id="A0A9J6AYG6"/>
<dbReference type="EMBL" id="JACXVP010000001">
    <property type="protein sequence ID" value="KAG5629558.1"/>
    <property type="molecule type" value="Genomic_DNA"/>
</dbReference>
<organism evidence="1 2">
    <name type="scientific">Solanum commersonii</name>
    <name type="common">Commerson's wild potato</name>
    <name type="synonym">Commerson's nightshade</name>
    <dbReference type="NCBI Taxonomy" id="4109"/>
    <lineage>
        <taxon>Eukaryota</taxon>
        <taxon>Viridiplantae</taxon>
        <taxon>Streptophyta</taxon>
        <taxon>Embryophyta</taxon>
        <taxon>Tracheophyta</taxon>
        <taxon>Spermatophyta</taxon>
        <taxon>Magnoliopsida</taxon>
        <taxon>eudicotyledons</taxon>
        <taxon>Gunneridae</taxon>
        <taxon>Pentapetalae</taxon>
        <taxon>asterids</taxon>
        <taxon>lamiids</taxon>
        <taxon>Solanales</taxon>
        <taxon>Solanaceae</taxon>
        <taxon>Solanoideae</taxon>
        <taxon>Solaneae</taxon>
        <taxon>Solanum</taxon>
    </lineage>
</organism>
<accession>A0A9J6AYG6</accession>
<reference evidence="1 2" key="1">
    <citation type="submission" date="2020-09" db="EMBL/GenBank/DDBJ databases">
        <title>De no assembly of potato wild relative species, Solanum commersonii.</title>
        <authorList>
            <person name="Cho K."/>
        </authorList>
    </citation>
    <scope>NUCLEOTIDE SEQUENCE [LARGE SCALE GENOMIC DNA]</scope>
    <source>
        <strain evidence="1">LZ3.2</strain>
        <tissue evidence="1">Leaf</tissue>
    </source>
</reference>